<feature type="compositionally biased region" description="Basic residues" evidence="3">
    <location>
        <begin position="194"/>
        <end position="205"/>
    </location>
</feature>
<dbReference type="Pfam" id="PF01980">
    <property type="entry name" value="TrmO_N"/>
    <property type="match status" value="1"/>
</dbReference>
<dbReference type="Gene3D" id="2.40.30.70">
    <property type="entry name" value="YaeB-like"/>
    <property type="match status" value="1"/>
</dbReference>
<evidence type="ECO:0000313" key="6">
    <source>
        <dbReference type="Proteomes" id="UP000054623"/>
    </source>
</evidence>
<evidence type="ECO:0000256" key="2">
    <source>
        <dbReference type="ARBA" id="ARBA00033753"/>
    </source>
</evidence>
<dbReference type="GO" id="GO:0032259">
    <property type="term" value="P:methylation"/>
    <property type="evidence" value="ECO:0007669"/>
    <property type="project" value="UniProtKB-KW"/>
</dbReference>
<evidence type="ECO:0000256" key="1">
    <source>
        <dbReference type="ARBA" id="ARBA00022691"/>
    </source>
</evidence>
<feature type="compositionally biased region" description="Basic and acidic residues" evidence="3">
    <location>
        <begin position="163"/>
        <end position="193"/>
    </location>
</feature>
<sequence>MSIELKSIGTIHTPYIPTLPIPEQPVQDAPGEFWISLNPEYVEGLSELSSYRYITLLFYLDKVSEKSLKVNPSIAPELEVGVFASRSPRRPNPLGLSVVELRGIEGNEILISSIDAYNGTPLLDIKPYIKSIDIKADANDGWMDTLPDKEHLLAHFLGLPHDHAHEHSHDHAHEHSHDHAHEHSHDHAHEHSHDHAHKHSHDHNH</sequence>
<comment type="caution">
    <text evidence="5">The sequence shown here is derived from an EMBL/GenBank/DDBJ whole genome shotgun (WGS) entry which is preliminary data.</text>
</comment>
<dbReference type="InterPro" id="IPR023370">
    <property type="entry name" value="TrmO-like_N"/>
</dbReference>
<dbReference type="CDD" id="cd09281">
    <property type="entry name" value="UPF0066"/>
    <property type="match status" value="1"/>
</dbReference>
<dbReference type="InterPro" id="IPR036414">
    <property type="entry name" value="YaeB_N_sf"/>
</dbReference>
<dbReference type="OrthoDB" id="9804309at2"/>
<keyword evidence="1" id="KW-0949">S-adenosyl-L-methionine</keyword>
<evidence type="ECO:0000256" key="3">
    <source>
        <dbReference type="SAM" id="MobiDB-lite"/>
    </source>
</evidence>
<keyword evidence="5" id="KW-0808">Transferase</keyword>
<dbReference type="PANTHER" id="PTHR12818:SF0">
    <property type="entry name" value="TRNA (ADENINE(37)-N6)-METHYLTRANSFERASE"/>
    <property type="match status" value="1"/>
</dbReference>
<dbReference type="PROSITE" id="PS01318">
    <property type="entry name" value="TSAA_1"/>
    <property type="match status" value="1"/>
</dbReference>
<dbReference type="InterPro" id="IPR040372">
    <property type="entry name" value="YaeB-like"/>
</dbReference>
<dbReference type="SUPFAM" id="SSF118196">
    <property type="entry name" value="YaeB-like"/>
    <property type="match status" value="1"/>
</dbReference>
<keyword evidence="5" id="KW-0489">Methyltransferase</keyword>
<evidence type="ECO:0000259" key="4">
    <source>
        <dbReference type="PROSITE" id="PS51668"/>
    </source>
</evidence>
<protein>
    <submittedName>
        <fullName evidence="5">tRNA-Thr(GGU) m(6)t(6)A37 methyltransferase TsaA</fullName>
    </submittedName>
</protein>
<accession>A0A0W1JLI4</accession>
<dbReference type="InterPro" id="IPR023368">
    <property type="entry name" value="UPF0066_cons_site"/>
</dbReference>
<dbReference type="PANTHER" id="PTHR12818">
    <property type="entry name" value="TRNA (ADENINE(37)-N6)-METHYLTRANSFERASE"/>
    <property type="match status" value="1"/>
</dbReference>
<feature type="region of interest" description="Disordered" evidence="3">
    <location>
        <begin position="163"/>
        <end position="205"/>
    </location>
</feature>
<dbReference type="NCBIfam" id="TIGR00104">
    <property type="entry name" value="tRNA_TsaA"/>
    <property type="match status" value="1"/>
</dbReference>
<dbReference type="EMBL" id="LOCK01000013">
    <property type="protein sequence ID" value="KTE92604.1"/>
    <property type="molecule type" value="Genomic_DNA"/>
</dbReference>
<proteinExistence type="inferred from homology"/>
<comment type="similarity">
    <text evidence="2">Belongs to the tRNA methyltransferase O family.</text>
</comment>
<evidence type="ECO:0000313" key="5">
    <source>
        <dbReference type="EMBL" id="KTE92604.1"/>
    </source>
</evidence>
<reference evidence="5 6" key="1">
    <citation type="submission" date="2015-12" db="EMBL/GenBank/DDBJ databases">
        <title>Draft Genome Sequence of Desulfitobacterium hafniense Strain DH, a Sulfate-reducing Bacterium Isolated from Paddy Soils.</title>
        <authorList>
            <person name="Bao P."/>
            <person name="Zhang X."/>
            <person name="Li G."/>
        </authorList>
    </citation>
    <scope>NUCLEOTIDE SEQUENCE [LARGE SCALE GENOMIC DNA]</scope>
    <source>
        <strain evidence="5 6">DH</strain>
    </source>
</reference>
<dbReference type="PROSITE" id="PS51668">
    <property type="entry name" value="TSAA_2"/>
    <property type="match status" value="1"/>
</dbReference>
<dbReference type="GO" id="GO:0008168">
    <property type="term" value="F:methyltransferase activity"/>
    <property type="evidence" value="ECO:0007669"/>
    <property type="project" value="UniProtKB-KW"/>
</dbReference>
<name>A0A0W1JLI4_DESHA</name>
<dbReference type="Proteomes" id="UP000054623">
    <property type="component" value="Unassembled WGS sequence"/>
</dbReference>
<dbReference type="RefSeq" id="WP_005812360.1">
    <property type="nucleotide sequence ID" value="NZ_CABKQQ010000040.1"/>
</dbReference>
<dbReference type="InterPro" id="IPR036413">
    <property type="entry name" value="YaeB-like_sf"/>
</dbReference>
<dbReference type="AlphaFoldDB" id="A0A0W1JLI4"/>
<organism evidence="5 6">
    <name type="scientific">Desulfitobacterium hafniense</name>
    <name type="common">Desulfitobacterium frappieri</name>
    <dbReference type="NCBI Taxonomy" id="49338"/>
    <lineage>
        <taxon>Bacteria</taxon>
        <taxon>Bacillati</taxon>
        <taxon>Bacillota</taxon>
        <taxon>Clostridia</taxon>
        <taxon>Eubacteriales</taxon>
        <taxon>Desulfitobacteriaceae</taxon>
        <taxon>Desulfitobacterium</taxon>
    </lineage>
</organism>
<gene>
    <name evidence="5" type="ORF">AT727_18980</name>
</gene>
<feature type="domain" description="TsaA-like" evidence="4">
    <location>
        <begin position="5"/>
        <end position="137"/>
    </location>
</feature>